<reference evidence="2" key="1">
    <citation type="submission" date="2020-03" db="EMBL/GenBank/DDBJ databases">
        <title>A transcriptome and proteome of the tick Rhipicephalus microplus shaped by the genetic composition of its hosts and developmental stage.</title>
        <authorList>
            <person name="Garcia G.R."/>
            <person name="Ribeiro J.M.C."/>
            <person name="Maruyama S.R."/>
            <person name="Gardinasse L.G."/>
            <person name="Nelson K."/>
            <person name="Ferreira B.R."/>
            <person name="Andrade T.G."/>
            <person name="Santos I.K.F.M."/>
        </authorList>
    </citation>
    <scope>NUCLEOTIDE SEQUENCE</scope>
    <source>
        <strain evidence="2">NSGR</strain>
        <tissue evidence="2">Salivary glands</tissue>
    </source>
</reference>
<name>A0A6G5A487_RHIMP</name>
<organism evidence="2">
    <name type="scientific">Rhipicephalus microplus</name>
    <name type="common">Cattle tick</name>
    <name type="synonym">Boophilus microplus</name>
    <dbReference type="NCBI Taxonomy" id="6941"/>
    <lineage>
        <taxon>Eukaryota</taxon>
        <taxon>Metazoa</taxon>
        <taxon>Ecdysozoa</taxon>
        <taxon>Arthropoda</taxon>
        <taxon>Chelicerata</taxon>
        <taxon>Arachnida</taxon>
        <taxon>Acari</taxon>
        <taxon>Parasitiformes</taxon>
        <taxon>Ixodida</taxon>
        <taxon>Ixodoidea</taxon>
        <taxon>Ixodidae</taxon>
        <taxon>Rhipicephalinae</taxon>
        <taxon>Rhipicephalus</taxon>
        <taxon>Boophilus</taxon>
    </lineage>
</organism>
<evidence type="ECO:0000313" key="2">
    <source>
        <dbReference type="EMBL" id="NIE44980.1"/>
    </source>
</evidence>
<keyword evidence="1" id="KW-0812">Transmembrane</keyword>
<dbReference type="EMBL" id="GIKN01002707">
    <property type="protein sequence ID" value="NIE44980.1"/>
    <property type="molecule type" value="Transcribed_RNA"/>
</dbReference>
<accession>A0A6G5A487</accession>
<protein>
    <submittedName>
        <fullName evidence="2">Uncharacterized protein</fullName>
    </submittedName>
</protein>
<dbReference type="AlphaFoldDB" id="A0A6G5A487"/>
<keyword evidence="1" id="KW-0472">Membrane</keyword>
<keyword evidence="1" id="KW-1133">Transmembrane helix</keyword>
<evidence type="ECO:0000256" key="1">
    <source>
        <dbReference type="SAM" id="Phobius"/>
    </source>
</evidence>
<sequence length="125" mass="14171">MTVVRHLLQKKFAVSLPVFADLLLMPAGVLSNMAKFLLLKLLLLLETRTILKFSFFIFHCSWCTETCLSYLRGCFCRSQCLCTLLTAIYYHNICAIDIAMKLSDRRRVSSVHVQIVGGLSCSSFL</sequence>
<proteinExistence type="predicted"/>
<feature type="transmembrane region" description="Helical" evidence="1">
    <location>
        <begin position="12"/>
        <end position="30"/>
    </location>
</feature>